<dbReference type="InterPro" id="IPR036867">
    <property type="entry name" value="R3H_dom_sf"/>
</dbReference>
<feature type="compositionally biased region" description="Basic residues" evidence="1">
    <location>
        <begin position="327"/>
        <end position="341"/>
    </location>
</feature>
<feature type="region of interest" description="Disordered" evidence="1">
    <location>
        <begin position="312"/>
        <end position="389"/>
    </location>
</feature>
<dbReference type="InParanoid" id="A0A6P9A6X3"/>
<feature type="region of interest" description="Disordered" evidence="1">
    <location>
        <begin position="203"/>
        <end position="285"/>
    </location>
</feature>
<dbReference type="InterPro" id="IPR001374">
    <property type="entry name" value="R3H_dom"/>
</dbReference>
<protein>
    <submittedName>
        <fullName evidence="6">CDKN2A-interacting protein isoform X1</fullName>
    </submittedName>
</protein>
<evidence type="ECO:0000256" key="1">
    <source>
        <dbReference type="SAM" id="MobiDB-lite"/>
    </source>
</evidence>
<keyword evidence="5" id="KW-1185">Reference proteome</keyword>
<dbReference type="GeneID" id="117652448"/>
<dbReference type="SUPFAM" id="SSF82708">
    <property type="entry name" value="R3H domain"/>
    <property type="match status" value="1"/>
</dbReference>
<dbReference type="RefSeq" id="XP_034253275.1">
    <property type="nucleotide sequence ID" value="XM_034397384.1"/>
</dbReference>
<dbReference type="Pfam" id="PF01424">
    <property type="entry name" value="R3H"/>
    <property type="match status" value="1"/>
</dbReference>
<feature type="domain" description="XRN2-binding (XTBD)" evidence="4">
    <location>
        <begin position="86"/>
        <end position="170"/>
    </location>
</feature>
<feature type="domain" description="R3H" evidence="3">
    <location>
        <begin position="556"/>
        <end position="620"/>
    </location>
</feature>
<dbReference type="FunCoup" id="A0A6P9A6X3">
    <property type="interactions" value="471"/>
</dbReference>
<feature type="compositionally biased region" description="Basic residues" evidence="1">
    <location>
        <begin position="272"/>
        <end position="283"/>
    </location>
</feature>
<feature type="domain" description="G-patch" evidence="2">
    <location>
        <begin position="506"/>
        <end position="551"/>
    </location>
</feature>
<sequence>MAAGHRHQLYRTNPQPLHVRPFPAPWTRVPPSLNRAPCAGNGEWAVSPPSGRCENSLQSGNTALQHQHHALCSQCFTMTFPTDWDIEQYRVEHECDDHWELRRSFLEAHKDKFPEDRLVCLAQVFYNVEFMGCRYPEKTMRLVAQLSQGIADEHREKTKTKLQRTFVQASDAASTKAKGRNNFGTAHTRKGFINFCKSTEENDNSNTIDNNSPNSINQNTLPNPREEESQASNSEQLPKAKKTKKKTKNKKKKDTKSVQSLEKEMNEGTTAKKNKKRKKKVIKKGVETMVNNSTIEAPQDGNIELEEIPQDSDILSEENPQDAKTVQRPKAKTRRGKKKPKVAPGATTADISPNSAPNQSCSNNSKSQKRKETTGDHVPQQPKRMKTNNTFSDFVLIESATSNETPYNILSRSAGQNHSNLSQHVVQTSAGPEMTLSLNGHFMARATGISEADARKNCALKALETLKESCYTIKIKDRFAGSVVEKGADLTGAQTAPQETPAHLAEDSKVSRMMKLMGWGGGGLGKDQQGREKPVEVEQRVRRTGLGLDAKGGIGPAFKNSINQMLKTYQQSSACHDLVFASDYSKEERAQIHLIARRFNLRSLSYGKDQNRQLVVSKKNSPARLLSQILEAGGSTDKYDVIPPGSV</sequence>
<gene>
    <name evidence="6" type="primary">LOC117652448</name>
</gene>
<proteinExistence type="predicted"/>
<accession>A0A6P9A6X3</accession>
<name>A0A6P9A6X3_THRPL</name>
<dbReference type="PROSITE" id="PS51827">
    <property type="entry name" value="XTBD"/>
    <property type="match status" value="1"/>
</dbReference>
<feature type="compositionally biased region" description="Basic residues" evidence="1">
    <location>
        <begin position="239"/>
        <end position="254"/>
    </location>
</feature>
<dbReference type="PROSITE" id="PS51061">
    <property type="entry name" value="R3H"/>
    <property type="match status" value="1"/>
</dbReference>
<dbReference type="InterPro" id="IPR021859">
    <property type="entry name" value="XTBD"/>
</dbReference>
<dbReference type="GO" id="GO:0003676">
    <property type="term" value="F:nucleic acid binding"/>
    <property type="evidence" value="ECO:0007669"/>
    <property type="project" value="UniProtKB-UniRule"/>
</dbReference>
<dbReference type="PROSITE" id="PS50174">
    <property type="entry name" value="G_PATCH"/>
    <property type="match status" value="1"/>
</dbReference>
<evidence type="ECO:0000259" key="4">
    <source>
        <dbReference type="PROSITE" id="PS51827"/>
    </source>
</evidence>
<dbReference type="OrthoDB" id="2359216at2759"/>
<evidence type="ECO:0000259" key="2">
    <source>
        <dbReference type="PROSITE" id="PS50174"/>
    </source>
</evidence>
<dbReference type="InterPro" id="IPR000467">
    <property type="entry name" value="G_patch_dom"/>
</dbReference>
<evidence type="ECO:0000313" key="6">
    <source>
        <dbReference type="RefSeq" id="XP_034253275.1"/>
    </source>
</evidence>
<evidence type="ECO:0000313" key="5">
    <source>
        <dbReference type="Proteomes" id="UP000515158"/>
    </source>
</evidence>
<dbReference type="SMART" id="SM00443">
    <property type="entry name" value="G_patch"/>
    <property type="match status" value="1"/>
</dbReference>
<dbReference type="PANTHER" id="PTHR48430:SF1">
    <property type="entry name" value="PARTNER OF XRN-2 PROTEIN 1"/>
    <property type="match status" value="1"/>
</dbReference>
<dbReference type="PANTHER" id="PTHR48430">
    <property type="entry name" value="PARTNER OF XRN-2 PROTEIN 1"/>
    <property type="match status" value="1"/>
</dbReference>
<evidence type="ECO:0000259" key="3">
    <source>
        <dbReference type="PROSITE" id="PS51061"/>
    </source>
</evidence>
<reference evidence="6" key="1">
    <citation type="submission" date="2025-08" db="UniProtKB">
        <authorList>
            <consortium name="RefSeq"/>
        </authorList>
    </citation>
    <scope>IDENTIFICATION</scope>
    <source>
        <tissue evidence="6">Total insect</tissue>
    </source>
</reference>
<dbReference type="Pfam" id="PF11952">
    <property type="entry name" value="XTBD"/>
    <property type="match status" value="1"/>
</dbReference>
<feature type="compositionally biased region" description="Polar residues" evidence="1">
    <location>
        <begin position="204"/>
        <end position="222"/>
    </location>
</feature>
<dbReference type="Pfam" id="PF01585">
    <property type="entry name" value="G-patch"/>
    <property type="match status" value="1"/>
</dbReference>
<dbReference type="Gene3D" id="3.30.1370.50">
    <property type="entry name" value="R3H-like domain"/>
    <property type="match status" value="1"/>
</dbReference>
<organism evidence="6">
    <name type="scientific">Thrips palmi</name>
    <name type="common">Melon thrips</name>
    <dbReference type="NCBI Taxonomy" id="161013"/>
    <lineage>
        <taxon>Eukaryota</taxon>
        <taxon>Metazoa</taxon>
        <taxon>Ecdysozoa</taxon>
        <taxon>Arthropoda</taxon>
        <taxon>Hexapoda</taxon>
        <taxon>Insecta</taxon>
        <taxon>Pterygota</taxon>
        <taxon>Neoptera</taxon>
        <taxon>Paraneoptera</taxon>
        <taxon>Thysanoptera</taxon>
        <taxon>Terebrantia</taxon>
        <taxon>Thripoidea</taxon>
        <taxon>Thripidae</taxon>
        <taxon>Thrips</taxon>
    </lineage>
</organism>
<dbReference type="Proteomes" id="UP000515158">
    <property type="component" value="Unplaced"/>
</dbReference>
<dbReference type="KEGG" id="tpal:117652448"/>
<dbReference type="AlphaFoldDB" id="A0A6P9A6X3"/>